<dbReference type="PANTHER" id="PTHR33297">
    <property type="entry name" value="AMASTIN-LIKE SURFACE PROTEIN-LIKE PROTEIN-RELATED"/>
    <property type="match status" value="1"/>
</dbReference>
<feature type="transmembrane region" description="Helical" evidence="1">
    <location>
        <begin position="104"/>
        <end position="128"/>
    </location>
</feature>
<feature type="transmembrane region" description="Helical" evidence="1">
    <location>
        <begin position="38"/>
        <end position="62"/>
    </location>
</feature>
<keyword evidence="3" id="KW-1185">Reference proteome</keyword>
<proteinExistence type="predicted"/>
<name>A0A1X0NX81_9TRYP</name>
<keyword evidence="1" id="KW-1133">Transmembrane helix</keyword>
<feature type="transmembrane region" description="Helical" evidence="1">
    <location>
        <begin position="74"/>
        <end position="97"/>
    </location>
</feature>
<keyword evidence="1" id="KW-0812">Transmembrane</keyword>
<dbReference type="Proteomes" id="UP000192257">
    <property type="component" value="Unassembled WGS sequence"/>
</dbReference>
<dbReference type="InterPro" id="IPR009944">
    <property type="entry name" value="Amastin"/>
</dbReference>
<sequence>MGGYFILSRLLIFAFLQAAVFLLILFSTPLDVFRAWGIGGCYGFFGLKHCGAFGGTIISTSWGCSRRESTMDAAAAFAIISILSSCTATVMALLMYFRTCFLRLSLFIVSLLTGITLLITWACVADVYHKPMCGSGTGFGALYNYGPAFGLIVFTWILQVFAVILCGIITF</sequence>
<evidence type="ECO:0000256" key="1">
    <source>
        <dbReference type="SAM" id="Phobius"/>
    </source>
</evidence>
<protein>
    <submittedName>
        <fullName evidence="2">Amastin-like surface protein-like protein</fullName>
    </submittedName>
</protein>
<dbReference type="OrthoDB" id="252530at2759"/>
<dbReference type="RefSeq" id="XP_028882796.1">
    <property type="nucleotide sequence ID" value="XM_029025813.1"/>
</dbReference>
<gene>
    <name evidence="2" type="ORF">TM35_000151610</name>
</gene>
<keyword evidence="1" id="KW-0472">Membrane</keyword>
<dbReference type="PANTHER" id="PTHR33297:SF4">
    <property type="entry name" value="AMASTIN"/>
    <property type="match status" value="1"/>
</dbReference>
<dbReference type="AlphaFoldDB" id="A0A1X0NX81"/>
<accession>A0A1X0NX81</accession>
<evidence type="ECO:0000313" key="3">
    <source>
        <dbReference type="Proteomes" id="UP000192257"/>
    </source>
</evidence>
<dbReference type="VEuPathDB" id="TriTrypDB:TM35_000151610"/>
<dbReference type="GeneID" id="39985593"/>
<feature type="transmembrane region" description="Helical" evidence="1">
    <location>
        <begin position="6"/>
        <end position="26"/>
    </location>
</feature>
<feature type="transmembrane region" description="Helical" evidence="1">
    <location>
        <begin position="148"/>
        <end position="169"/>
    </location>
</feature>
<reference evidence="2 3" key="1">
    <citation type="submission" date="2017-03" db="EMBL/GenBank/DDBJ databases">
        <title>An alternative strategy for trypanosome survival in the mammalian bloodstream revealed through genome and transcriptome analysis of the ubiquitous bovine parasite Trypanosoma (Megatrypanum) theileri.</title>
        <authorList>
            <person name="Kelly S."/>
            <person name="Ivens A."/>
            <person name="Mott A."/>
            <person name="O'Neill E."/>
            <person name="Emms D."/>
            <person name="Macleod O."/>
            <person name="Voorheis P."/>
            <person name="Matthews J."/>
            <person name="Matthews K."/>
            <person name="Carrington M."/>
        </authorList>
    </citation>
    <scope>NUCLEOTIDE SEQUENCE [LARGE SCALE GENOMIC DNA]</scope>
    <source>
        <strain evidence="2">Edinburgh</strain>
    </source>
</reference>
<organism evidence="2 3">
    <name type="scientific">Trypanosoma theileri</name>
    <dbReference type="NCBI Taxonomy" id="67003"/>
    <lineage>
        <taxon>Eukaryota</taxon>
        <taxon>Discoba</taxon>
        <taxon>Euglenozoa</taxon>
        <taxon>Kinetoplastea</taxon>
        <taxon>Metakinetoplastina</taxon>
        <taxon>Trypanosomatida</taxon>
        <taxon>Trypanosomatidae</taxon>
        <taxon>Trypanosoma</taxon>
    </lineage>
</organism>
<dbReference type="Pfam" id="PF07344">
    <property type="entry name" value="Amastin"/>
    <property type="match status" value="1"/>
</dbReference>
<comment type="caution">
    <text evidence="2">The sequence shown here is derived from an EMBL/GenBank/DDBJ whole genome shotgun (WGS) entry which is preliminary data.</text>
</comment>
<evidence type="ECO:0000313" key="2">
    <source>
        <dbReference type="EMBL" id="ORC88730.1"/>
    </source>
</evidence>
<dbReference type="EMBL" id="NBCO01000015">
    <property type="protein sequence ID" value="ORC88730.1"/>
    <property type="molecule type" value="Genomic_DNA"/>
</dbReference>